<proteinExistence type="predicted"/>
<dbReference type="AlphaFoldDB" id="A0A2S9KCZ0"/>
<comment type="caution">
    <text evidence="1">The sequence shown here is derived from an EMBL/GenBank/DDBJ whole genome shotgun (WGS) entry which is preliminary data.</text>
</comment>
<name>A0A2S9KCZ0_9BURK</name>
<keyword evidence="2" id="KW-1185">Reference proteome</keyword>
<organism evidence="1 2">
    <name type="scientific">Malikia spinosa</name>
    <dbReference type="NCBI Taxonomy" id="86180"/>
    <lineage>
        <taxon>Bacteria</taxon>
        <taxon>Pseudomonadati</taxon>
        <taxon>Pseudomonadota</taxon>
        <taxon>Betaproteobacteria</taxon>
        <taxon>Burkholderiales</taxon>
        <taxon>Comamonadaceae</taxon>
        <taxon>Malikia</taxon>
    </lineage>
</organism>
<accession>A0A2S9KCZ0</accession>
<evidence type="ECO:0000313" key="1">
    <source>
        <dbReference type="EMBL" id="PRD68310.1"/>
    </source>
</evidence>
<protein>
    <submittedName>
        <fullName evidence="1">Uncharacterized protein</fullName>
    </submittedName>
</protein>
<sequence>MARYLRRHVVRQSDRWVAAFQASANPLEVAQLLRTSRHALTSYADMLWSHRIEPDIEARRWPYRKIPIPPMQPGPEANLLHERISFVAGTCPQSGAPWPESVRDWMHYQIAGAALLSLWHDAMARAATAAATGMANWEEKTDLTDLCDWVAVRQPEGRLRFLALSIERHWLVPLPRTDKAQRREQVRQAQTFRWQALEAACRGSCLTWTPKEGWSVSLSCVPDAVRWRCHRLLGLHDIHPRFWLFTSSGRFVARLCSYRLHAMGDTAQGAIEALRQSVRQYAKVYGTHDLGGVPNPIPPQVPLRVADELAEQEQRADVERARQRFGFWHCASTVDHITRLYLQRRKVHAT</sequence>
<reference evidence="1 2" key="1">
    <citation type="submission" date="2018-03" db="EMBL/GenBank/DDBJ databases">
        <title>Comparative genomics illustrates the genes involved in a hyperalkaliphilic mechanisms of Serpentinomonas isolated from highly-alkaline calcium-rich serpentinized springs.</title>
        <authorList>
            <person name="Suzuki S."/>
            <person name="Ishii S."/>
            <person name="Walworth N."/>
            <person name="Bird L."/>
            <person name="Kuenen J.G."/>
            <person name="Nealson K.H."/>
        </authorList>
    </citation>
    <scope>NUCLEOTIDE SEQUENCE [LARGE SCALE GENOMIC DNA]</scope>
    <source>
        <strain evidence="1 2">83</strain>
    </source>
</reference>
<dbReference type="RefSeq" id="WP_105730151.1">
    <property type="nucleotide sequence ID" value="NZ_PVLR01000034.1"/>
</dbReference>
<gene>
    <name evidence="1" type="ORF">C6P61_11905</name>
</gene>
<evidence type="ECO:0000313" key="2">
    <source>
        <dbReference type="Proteomes" id="UP000238326"/>
    </source>
</evidence>
<dbReference type="Proteomes" id="UP000238326">
    <property type="component" value="Unassembled WGS sequence"/>
</dbReference>
<dbReference type="OrthoDB" id="9087008at2"/>
<dbReference type="EMBL" id="PVLR01000034">
    <property type="protein sequence ID" value="PRD68310.1"/>
    <property type="molecule type" value="Genomic_DNA"/>
</dbReference>